<evidence type="ECO:0000313" key="2">
    <source>
        <dbReference type="EMBL" id="CAG6491654.1"/>
    </source>
</evidence>
<protein>
    <submittedName>
        <fullName evidence="2">(northern house mosquito) hypothetical protein</fullName>
    </submittedName>
</protein>
<dbReference type="EMBL" id="HBUE01119314">
    <property type="protein sequence ID" value="CAG6491654.1"/>
    <property type="molecule type" value="Transcribed_RNA"/>
</dbReference>
<dbReference type="EMBL" id="HBUE01119309">
    <property type="protein sequence ID" value="CAG6491650.1"/>
    <property type="molecule type" value="Transcribed_RNA"/>
</dbReference>
<dbReference type="EMBL" id="HBUE01119315">
    <property type="protein sequence ID" value="CAG6491656.1"/>
    <property type="molecule type" value="Transcribed_RNA"/>
</dbReference>
<dbReference type="AlphaFoldDB" id="A0A8D8G2U0"/>
<accession>A0A8D8G2U0</accession>
<organism evidence="2">
    <name type="scientific">Culex pipiens</name>
    <name type="common">House mosquito</name>
    <dbReference type="NCBI Taxonomy" id="7175"/>
    <lineage>
        <taxon>Eukaryota</taxon>
        <taxon>Metazoa</taxon>
        <taxon>Ecdysozoa</taxon>
        <taxon>Arthropoda</taxon>
        <taxon>Hexapoda</taxon>
        <taxon>Insecta</taxon>
        <taxon>Pterygota</taxon>
        <taxon>Neoptera</taxon>
        <taxon>Endopterygota</taxon>
        <taxon>Diptera</taxon>
        <taxon>Nematocera</taxon>
        <taxon>Culicoidea</taxon>
        <taxon>Culicidae</taxon>
        <taxon>Culicinae</taxon>
        <taxon>Culicini</taxon>
        <taxon>Culex</taxon>
        <taxon>Culex</taxon>
    </lineage>
</organism>
<feature type="compositionally biased region" description="Polar residues" evidence="1">
    <location>
        <begin position="80"/>
        <end position="89"/>
    </location>
</feature>
<dbReference type="EMBL" id="HBUE01119310">
    <property type="protein sequence ID" value="CAG6491652.1"/>
    <property type="molecule type" value="Transcribed_RNA"/>
</dbReference>
<feature type="compositionally biased region" description="Basic and acidic residues" evidence="1">
    <location>
        <begin position="90"/>
        <end position="99"/>
    </location>
</feature>
<name>A0A8D8G2U0_CULPI</name>
<evidence type="ECO:0000256" key="1">
    <source>
        <dbReference type="SAM" id="MobiDB-lite"/>
    </source>
</evidence>
<reference evidence="2" key="1">
    <citation type="submission" date="2021-05" db="EMBL/GenBank/DDBJ databases">
        <authorList>
            <person name="Alioto T."/>
            <person name="Alioto T."/>
            <person name="Gomez Garrido J."/>
        </authorList>
    </citation>
    <scope>NUCLEOTIDE SEQUENCE</scope>
</reference>
<feature type="region of interest" description="Disordered" evidence="1">
    <location>
        <begin position="55"/>
        <end position="99"/>
    </location>
</feature>
<sequence length="99" mass="11697">MFFNSLKFSFAVELSLHFFKFYLHFETTWYKLKHAIPHNLPTWLIPTTRYVCAHQHQRPAKSGESGPSGRKKRGDPNVAIVSNSTFSRRSQFERFGRRH</sequence>
<proteinExistence type="predicted"/>